<dbReference type="InterPro" id="IPR050776">
    <property type="entry name" value="Ank_Repeat/CDKN_Inhibitor"/>
</dbReference>
<feature type="region of interest" description="Disordered" evidence="4">
    <location>
        <begin position="493"/>
        <end position="538"/>
    </location>
</feature>
<reference evidence="5" key="1">
    <citation type="submission" date="2021-01" db="EMBL/GenBank/DDBJ databases">
        <authorList>
            <person name="Corre E."/>
            <person name="Pelletier E."/>
            <person name="Niang G."/>
            <person name="Scheremetjew M."/>
            <person name="Finn R."/>
            <person name="Kale V."/>
            <person name="Holt S."/>
            <person name="Cochrane G."/>
            <person name="Meng A."/>
            <person name="Brown T."/>
            <person name="Cohen L."/>
        </authorList>
    </citation>
    <scope>NUCLEOTIDE SEQUENCE</scope>
    <source>
        <strain evidence="5">CCMP1374</strain>
    </source>
</reference>
<evidence type="ECO:0000256" key="3">
    <source>
        <dbReference type="PROSITE-ProRule" id="PRU00023"/>
    </source>
</evidence>
<feature type="repeat" description="ANK" evidence="3">
    <location>
        <begin position="275"/>
        <end position="309"/>
    </location>
</feature>
<dbReference type="Gene3D" id="1.25.40.20">
    <property type="entry name" value="Ankyrin repeat-containing domain"/>
    <property type="match status" value="2"/>
</dbReference>
<dbReference type="EMBL" id="HBEP01013213">
    <property type="protein sequence ID" value="CAD8482266.1"/>
    <property type="molecule type" value="Transcribed_RNA"/>
</dbReference>
<sequence length="538" mass="56811">MEAAIRAIGGEVNSRFGPSNRTMMHAVILDDENSDKRASDLVKKLLEQGADPDIQGDDGGAPLLMAAAKGKVHVVRTLVRANAKPWLKDEKGFTALHYAAMKPCNAAIIEAIAAHPAADIDVEASLPNRPAGGGSPLFIATVEGQIDAVRLLMRLGARVDIPCCGQLARAVAVEKGHHEILLLLDQAPKLSPSARGGRRSGHNVLRLPQDHDPEEAVAAMKVPAAKRTQRQTDVIMTMASTCAVRNDVHMLDLLLKKKRGTSYQPVDLRSADFAEGFTILHDAAGSSIANADAVQLLLEHGACPSACSKRGLTPLDVAEGKCPDLTGPSNPSNARVLRRHIAEGGRKAAEAAFPAGTAVTLSGLQTRPELNGRRGRIRSGPDAGGRLVVELEAPAGSPIKVLPANLERVDSEGDARGKAAQEGIFGGMERAMLGAALDKMRTGEHEADVLQEQAARLILGTMSKATRDGDDATMLTMLSGSAEEKMRAVMAARENSMAGNEMQPPAGKNAAKNKKNREKAKQKQLAADQEADAEAGSE</sequence>
<feature type="repeat" description="ANK" evidence="3">
    <location>
        <begin position="58"/>
        <end position="90"/>
    </location>
</feature>
<feature type="compositionally biased region" description="Acidic residues" evidence="4">
    <location>
        <begin position="529"/>
        <end position="538"/>
    </location>
</feature>
<feature type="compositionally biased region" description="Basic residues" evidence="4">
    <location>
        <begin position="511"/>
        <end position="522"/>
    </location>
</feature>
<protein>
    <submittedName>
        <fullName evidence="5">Uncharacterized protein</fullName>
    </submittedName>
</protein>
<dbReference type="InterPro" id="IPR002110">
    <property type="entry name" value="Ankyrin_rpt"/>
</dbReference>
<organism evidence="5">
    <name type="scientific">Phaeocystis antarctica</name>
    <dbReference type="NCBI Taxonomy" id="33657"/>
    <lineage>
        <taxon>Eukaryota</taxon>
        <taxon>Haptista</taxon>
        <taxon>Haptophyta</taxon>
        <taxon>Prymnesiophyceae</taxon>
        <taxon>Phaeocystales</taxon>
        <taxon>Phaeocystaceae</taxon>
        <taxon>Phaeocystis</taxon>
    </lineage>
</organism>
<feature type="repeat" description="ANK" evidence="3">
    <location>
        <begin position="132"/>
        <end position="161"/>
    </location>
</feature>
<dbReference type="PANTHER" id="PTHR24201:SF15">
    <property type="entry name" value="ANKYRIN REPEAT DOMAIN-CONTAINING PROTEIN 66"/>
    <property type="match status" value="1"/>
</dbReference>
<dbReference type="AlphaFoldDB" id="A0A7S0EDU6"/>
<dbReference type="SUPFAM" id="SSF48403">
    <property type="entry name" value="Ankyrin repeat"/>
    <property type="match status" value="1"/>
</dbReference>
<evidence type="ECO:0000256" key="2">
    <source>
        <dbReference type="ARBA" id="ARBA00023043"/>
    </source>
</evidence>
<accession>A0A7S0EDU6</accession>
<gene>
    <name evidence="5" type="ORF">PANT1444_LOCUS7468</name>
</gene>
<name>A0A7S0EDU6_9EUKA</name>
<proteinExistence type="predicted"/>
<dbReference type="PROSITE" id="PS50297">
    <property type="entry name" value="ANK_REP_REGION"/>
    <property type="match status" value="3"/>
</dbReference>
<dbReference type="InterPro" id="IPR036770">
    <property type="entry name" value="Ankyrin_rpt-contain_sf"/>
</dbReference>
<keyword evidence="1" id="KW-0677">Repeat</keyword>
<evidence type="ECO:0000256" key="1">
    <source>
        <dbReference type="ARBA" id="ARBA00022737"/>
    </source>
</evidence>
<dbReference type="Pfam" id="PF12796">
    <property type="entry name" value="Ank_2"/>
    <property type="match status" value="1"/>
</dbReference>
<dbReference type="Pfam" id="PF00023">
    <property type="entry name" value="Ank"/>
    <property type="match status" value="1"/>
</dbReference>
<dbReference type="SMART" id="SM00248">
    <property type="entry name" value="ANK"/>
    <property type="match status" value="6"/>
</dbReference>
<evidence type="ECO:0000256" key="4">
    <source>
        <dbReference type="SAM" id="MobiDB-lite"/>
    </source>
</evidence>
<dbReference type="PANTHER" id="PTHR24201">
    <property type="entry name" value="ANK_REP_REGION DOMAIN-CONTAINING PROTEIN"/>
    <property type="match status" value="1"/>
</dbReference>
<evidence type="ECO:0000313" key="5">
    <source>
        <dbReference type="EMBL" id="CAD8482266.1"/>
    </source>
</evidence>
<keyword evidence="2 3" id="KW-0040">ANK repeat</keyword>
<dbReference type="PROSITE" id="PS50088">
    <property type="entry name" value="ANK_REPEAT"/>
    <property type="match status" value="3"/>
</dbReference>